<gene>
    <name evidence="1" type="ORF">SAMN05428953_112140</name>
</gene>
<dbReference type="EMBL" id="FNEE01000012">
    <property type="protein sequence ID" value="SDK18524.1"/>
    <property type="molecule type" value="Genomic_DNA"/>
</dbReference>
<proteinExistence type="predicted"/>
<name>A0A1G8ZV71_9HYPH</name>
<dbReference type="Proteomes" id="UP000198894">
    <property type="component" value="Unassembled WGS sequence"/>
</dbReference>
<dbReference type="Pfam" id="PF22752">
    <property type="entry name" value="DUF488-N3i"/>
    <property type="match status" value="1"/>
</dbReference>
<dbReference type="RefSeq" id="WP_091596087.1">
    <property type="nucleotide sequence ID" value="NZ_FNEE01000012.1"/>
</dbReference>
<organism evidence="1 2">
    <name type="scientific">Mesorhizobium muleiense</name>
    <dbReference type="NCBI Taxonomy" id="1004279"/>
    <lineage>
        <taxon>Bacteria</taxon>
        <taxon>Pseudomonadati</taxon>
        <taxon>Pseudomonadota</taxon>
        <taxon>Alphaproteobacteria</taxon>
        <taxon>Hyphomicrobiales</taxon>
        <taxon>Phyllobacteriaceae</taxon>
        <taxon>Mesorhizobium</taxon>
    </lineage>
</organism>
<accession>A0A1G8ZV71</accession>
<protein>
    <submittedName>
        <fullName evidence="1">Uncharacterized conserved protein YeaO, DUF488 family</fullName>
    </submittedName>
</protein>
<dbReference type="AlphaFoldDB" id="A0A1G8ZV71"/>
<keyword evidence="2" id="KW-1185">Reference proteome</keyword>
<evidence type="ECO:0000313" key="2">
    <source>
        <dbReference type="Proteomes" id="UP000198894"/>
    </source>
</evidence>
<dbReference type="PANTHER" id="PTHR36849">
    <property type="entry name" value="CYTOPLASMIC PROTEIN-RELATED"/>
    <property type="match status" value="1"/>
</dbReference>
<dbReference type="PANTHER" id="PTHR36849:SF1">
    <property type="entry name" value="CYTOPLASMIC PROTEIN"/>
    <property type="match status" value="1"/>
</dbReference>
<evidence type="ECO:0000313" key="1">
    <source>
        <dbReference type="EMBL" id="SDK18524.1"/>
    </source>
</evidence>
<dbReference type="InterPro" id="IPR052552">
    <property type="entry name" value="YeaO-like"/>
</dbReference>
<sequence>MKLDIRVKRIYEPPSPGDGQRVLIDRVWPRGVRKEDAALTLWLKTVAPSDELRKWFGHEPTRWMEFQQRYRGELDRNSEAVGQLRALLDNGRVTLLYGAQDDMHNNAVALADYLSLKG</sequence>
<reference evidence="2" key="1">
    <citation type="submission" date="2016-10" db="EMBL/GenBank/DDBJ databases">
        <authorList>
            <person name="Varghese N."/>
            <person name="Submissions S."/>
        </authorList>
    </citation>
    <scope>NUCLEOTIDE SEQUENCE [LARGE SCALE GENOMIC DNA]</scope>
    <source>
        <strain evidence="2">CGMCC 1.11022</strain>
    </source>
</reference>